<keyword evidence="1" id="KW-1133">Transmembrane helix</keyword>
<evidence type="ECO:0000313" key="2">
    <source>
        <dbReference type="EMBL" id="TDP48324.1"/>
    </source>
</evidence>
<organism evidence="2 3">
    <name type="scientific">Aminicella lysinilytica</name>
    <dbReference type="NCBI Taxonomy" id="433323"/>
    <lineage>
        <taxon>Bacteria</taxon>
        <taxon>Bacillati</taxon>
        <taxon>Bacillota</taxon>
        <taxon>Clostridia</taxon>
        <taxon>Peptostreptococcales</taxon>
        <taxon>Anaerovoracaceae</taxon>
        <taxon>Aminicella</taxon>
    </lineage>
</organism>
<comment type="caution">
    <text evidence="2">The sequence shown here is derived from an EMBL/GenBank/DDBJ whole genome shotgun (WGS) entry which is preliminary data.</text>
</comment>
<proteinExistence type="predicted"/>
<feature type="transmembrane region" description="Helical" evidence="1">
    <location>
        <begin position="108"/>
        <end position="128"/>
    </location>
</feature>
<feature type="transmembrane region" description="Helical" evidence="1">
    <location>
        <begin position="196"/>
        <end position="220"/>
    </location>
</feature>
<keyword evidence="1" id="KW-0812">Transmembrane</keyword>
<protein>
    <submittedName>
        <fullName evidence="2">Uncharacterized protein</fullName>
    </submittedName>
</protein>
<feature type="transmembrane region" description="Helical" evidence="1">
    <location>
        <begin position="20"/>
        <end position="38"/>
    </location>
</feature>
<feature type="transmembrane region" description="Helical" evidence="1">
    <location>
        <begin position="50"/>
        <end position="75"/>
    </location>
</feature>
<gene>
    <name evidence="2" type="ORF">EV211_1518</name>
</gene>
<feature type="transmembrane region" description="Helical" evidence="1">
    <location>
        <begin position="240"/>
        <end position="262"/>
    </location>
</feature>
<evidence type="ECO:0000313" key="3">
    <source>
        <dbReference type="Proteomes" id="UP000295500"/>
    </source>
</evidence>
<dbReference type="AlphaFoldDB" id="A0A4R6PXI1"/>
<keyword evidence="1" id="KW-0472">Membrane</keyword>
<evidence type="ECO:0000256" key="1">
    <source>
        <dbReference type="SAM" id="Phobius"/>
    </source>
</evidence>
<feature type="transmembrane region" description="Helical" evidence="1">
    <location>
        <begin position="160"/>
        <end position="184"/>
    </location>
</feature>
<reference evidence="2 3" key="1">
    <citation type="submission" date="2019-03" db="EMBL/GenBank/DDBJ databases">
        <title>Genomic Encyclopedia of Type Strains, Phase IV (KMG-IV): sequencing the most valuable type-strain genomes for metagenomic binning, comparative biology and taxonomic classification.</title>
        <authorList>
            <person name="Goeker M."/>
        </authorList>
    </citation>
    <scope>NUCLEOTIDE SEQUENCE [LARGE SCALE GENOMIC DNA]</scope>
    <source>
        <strain evidence="2 3">DSM 28287</strain>
    </source>
</reference>
<keyword evidence="3" id="KW-1185">Reference proteome</keyword>
<sequence>MLGKLLKYEFKAMGRTLLPLYGALLAVAAILGLMINFSDAMNSTGIVGSIMAVLIVVVYVVLLVAIVVMTMVLIVQRFSRNLLGTEGYFMLTLPASIDAHILSKTISAMVWSLFSGIVGMVTLPLILLTSGSADTNVGAVFNEIGRGLRMVADEIGSGNLAVLILEVLLIMILTGAAFALKVYASISVGHQVQKHTGLLSLAVFIGLCIVESVAGSFVGVKTFEISGNNIEQQVVDSVLYAQQIMLVSIVFTAVVAAIYYVITRLLMKYKLNLE</sequence>
<accession>A0A4R6PXI1</accession>
<dbReference type="EMBL" id="SNXO01000051">
    <property type="protein sequence ID" value="TDP48324.1"/>
    <property type="molecule type" value="Genomic_DNA"/>
</dbReference>
<dbReference type="Proteomes" id="UP000295500">
    <property type="component" value="Unassembled WGS sequence"/>
</dbReference>
<name>A0A4R6PXI1_9FIRM</name>
<dbReference type="RefSeq" id="WP_133529254.1">
    <property type="nucleotide sequence ID" value="NZ_SNXO01000051.1"/>
</dbReference>
<dbReference type="OrthoDB" id="9816138at2"/>